<organism evidence="1 2">
    <name type="scientific">Mycena maculata</name>
    <dbReference type="NCBI Taxonomy" id="230809"/>
    <lineage>
        <taxon>Eukaryota</taxon>
        <taxon>Fungi</taxon>
        <taxon>Dikarya</taxon>
        <taxon>Basidiomycota</taxon>
        <taxon>Agaricomycotina</taxon>
        <taxon>Agaricomycetes</taxon>
        <taxon>Agaricomycetidae</taxon>
        <taxon>Agaricales</taxon>
        <taxon>Marasmiineae</taxon>
        <taxon>Mycenaceae</taxon>
        <taxon>Mycena</taxon>
    </lineage>
</organism>
<proteinExistence type="predicted"/>
<accession>A0AAD7MYD2</accession>
<reference evidence="1" key="1">
    <citation type="submission" date="2023-03" db="EMBL/GenBank/DDBJ databases">
        <title>Massive genome expansion in bonnet fungi (Mycena s.s.) driven by repeated elements and novel gene families across ecological guilds.</title>
        <authorList>
            <consortium name="Lawrence Berkeley National Laboratory"/>
            <person name="Harder C.B."/>
            <person name="Miyauchi S."/>
            <person name="Viragh M."/>
            <person name="Kuo A."/>
            <person name="Thoen E."/>
            <person name="Andreopoulos B."/>
            <person name="Lu D."/>
            <person name="Skrede I."/>
            <person name="Drula E."/>
            <person name="Henrissat B."/>
            <person name="Morin E."/>
            <person name="Kohler A."/>
            <person name="Barry K."/>
            <person name="LaButti K."/>
            <person name="Morin E."/>
            <person name="Salamov A."/>
            <person name="Lipzen A."/>
            <person name="Mereny Z."/>
            <person name="Hegedus B."/>
            <person name="Baldrian P."/>
            <person name="Stursova M."/>
            <person name="Weitz H."/>
            <person name="Taylor A."/>
            <person name="Grigoriev I.V."/>
            <person name="Nagy L.G."/>
            <person name="Martin F."/>
            <person name="Kauserud H."/>
        </authorList>
    </citation>
    <scope>NUCLEOTIDE SEQUENCE</scope>
    <source>
        <strain evidence="1">CBHHK188m</strain>
    </source>
</reference>
<keyword evidence="2" id="KW-1185">Reference proteome</keyword>
<name>A0AAD7MYD2_9AGAR</name>
<comment type="caution">
    <text evidence="1">The sequence shown here is derived from an EMBL/GenBank/DDBJ whole genome shotgun (WGS) entry which is preliminary data.</text>
</comment>
<gene>
    <name evidence="1" type="ORF">DFH07DRAFT_779297</name>
</gene>
<protein>
    <submittedName>
        <fullName evidence="1">Uncharacterized protein</fullName>
    </submittedName>
</protein>
<evidence type="ECO:0000313" key="2">
    <source>
        <dbReference type="Proteomes" id="UP001215280"/>
    </source>
</evidence>
<dbReference type="AlphaFoldDB" id="A0AAD7MYD2"/>
<dbReference type="Proteomes" id="UP001215280">
    <property type="component" value="Unassembled WGS sequence"/>
</dbReference>
<evidence type="ECO:0000313" key="1">
    <source>
        <dbReference type="EMBL" id="KAJ7737615.1"/>
    </source>
</evidence>
<sequence>MYAWGERARCDGGKVDPAGRRRWGQQAVIRLQSHAMDTETYGEYCIRTNGDIALYVVKLICMSAGTMAGSGDDGRKWARTNSTAPGKERLATVLRVLAALMGTDCHPGRLTCNGTHIDLDPALVAGSSGTVDLPPAYLVAVQGDERERMETWARGDGKNVKGESNEPNDAIKARHPQLTVRSLKDFDEILPFALQVFALLSPLEYPSYQMLGYMIYLGFI</sequence>
<dbReference type="EMBL" id="JARJLG010000142">
    <property type="protein sequence ID" value="KAJ7737615.1"/>
    <property type="molecule type" value="Genomic_DNA"/>
</dbReference>